<protein>
    <submittedName>
        <fullName evidence="2">Uncharacterized protein</fullName>
    </submittedName>
</protein>
<gene>
    <name evidence="2" type="ORF">PCOR1329_LOCUS20850</name>
</gene>
<accession>A0ABN9RHV8</accession>
<comment type="caution">
    <text evidence="2">The sequence shown here is derived from an EMBL/GenBank/DDBJ whole genome shotgun (WGS) entry which is preliminary data.</text>
</comment>
<feature type="region of interest" description="Disordered" evidence="1">
    <location>
        <begin position="1"/>
        <end position="62"/>
    </location>
</feature>
<organism evidence="2 3">
    <name type="scientific">Prorocentrum cordatum</name>
    <dbReference type="NCBI Taxonomy" id="2364126"/>
    <lineage>
        <taxon>Eukaryota</taxon>
        <taxon>Sar</taxon>
        <taxon>Alveolata</taxon>
        <taxon>Dinophyceae</taxon>
        <taxon>Prorocentrales</taxon>
        <taxon>Prorocentraceae</taxon>
        <taxon>Prorocentrum</taxon>
    </lineage>
</organism>
<name>A0ABN9RHV8_9DINO</name>
<evidence type="ECO:0000256" key="1">
    <source>
        <dbReference type="SAM" id="MobiDB-lite"/>
    </source>
</evidence>
<evidence type="ECO:0000313" key="2">
    <source>
        <dbReference type="EMBL" id="CAK0818674.1"/>
    </source>
</evidence>
<dbReference type="EMBL" id="CAUYUJ010006781">
    <property type="protein sequence ID" value="CAK0818674.1"/>
    <property type="molecule type" value="Genomic_DNA"/>
</dbReference>
<sequence>MPDLMSPPSAHHGAGGCAGSGAAARRGVSARRASPGPPRERGRGSEAAAAEAEAGARRRLAEPSVGHVVWDSRLQPWKVAWADWRERERVGGVYGAGPGWYIE</sequence>
<keyword evidence="3" id="KW-1185">Reference proteome</keyword>
<feature type="compositionally biased region" description="Low complexity" evidence="1">
    <location>
        <begin position="20"/>
        <end position="34"/>
    </location>
</feature>
<reference evidence="2" key="1">
    <citation type="submission" date="2023-10" db="EMBL/GenBank/DDBJ databases">
        <authorList>
            <person name="Chen Y."/>
            <person name="Shah S."/>
            <person name="Dougan E. K."/>
            <person name="Thang M."/>
            <person name="Chan C."/>
        </authorList>
    </citation>
    <scope>NUCLEOTIDE SEQUENCE [LARGE SCALE GENOMIC DNA]</scope>
</reference>
<evidence type="ECO:0000313" key="3">
    <source>
        <dbReference type="Proteomes" id="UP001189429"/>
    </source>
</evidence>
<dbReference type="Proteomes" id="UP001189429">
    <property type="component" value="Unassembled WGS sequence"/>
</dbReference>
<proteinExistence type="predicted"/>